<evidence type="ECO:0000313" key="2">
    <source>
        <dbReference type="EMBL" id="CAD8184089.1"/>
    </source>
</evidence>
<sequence length="127" mass="15230">MPFQIKSYKYAIGSSIPYQHQDILTIVFIHKHSEKFINQLQVRIFYIIIYIPNQLIIIINSFINLCFSSLKKQTYIIIFFRIQDLQDHLRKFQGINQNLYSQFNKNCMQHTECKLIIASEKVSIHKF</sequence>
<name>A0A8S1W887_PAROT</name>
<keyword evidence="1" id="KW-0472">Membrane</keyword>
<gene>
    <name evidence="2" type="ORF">POCTA_138.1.T0820137</name>
</gene>
<dbReference type="EMBL" id="CAJJDP010000081">
    <property type="protein sequence ID" value="CAD8184089.1"/>
    <property type="molecule type" value="Genomic_DNA"/>
</dbReference>
<accession>A0A8S1W887</accession>
<keyword evidence="1" id="KW-0812">Transmembrane</keyword>
<proteinExistence type="predicted"/>
<dbReference type="Proteomes" id="UP000683925">
    <property type="component" value="Unassembled WGS sequence"/>
</dbReference>
<protein>
    <recommendedName>
        <fullName evidence="4">Transmembrane protein</fullName>
    </recommendedName>
</protein>
<keyword evidence="1" id="KW-1133">Transmembrane helix</keyword>
<reference evidence="2" key="1">
    <citation type="submission" date="2021-01" db="EMBL/GenBank/DDBJ databases">
        <authorList>
            <consortium name="Genoscope - CEA"/>
            <person name="William W."/>
        </authorList>
    </citation>
    <scope>NUCLEOTIDE SEQUENCE</scope>
</reference>
<evidence type="ECO:0000313" key="3">
    <source>
        <dbReference type="Proteomes" id="UP000683925"/>
    </source>
</evidence>
<keyword evidence="3" id="KW-1185">Reference proteome</keyword>
<comment type="caution">
    <text evidence="2">The sequence shown here is derived from an EMBL/GenBank/DDBJ whole genome shotgun (WGS) entry which is preliminary data.</text>
</comment>
<feature type="transmembrane region" description="Helical" evidence="1">
    <location>
        <begin position="44"/>
        <end position="67"/>
    </location>
</feature>
<evidence type="ECO:0008006" key="4">
    <source>
        <dbReference type="Google" id="ProtNLM"/>
    </source>
</evidence>
<evidence type="ECO:0000256" key="1">
    <source>
        <dbReference type="SAM" id="Phobius"/>
    </source>
</evidence>
<organism evidence="2 3">
    <name type="scientific">Paramecium octaurelia</name>
    <dbReference type="NCBI Taxonomy" id="43137"/>
    <lineage>
        <taxon>Eukaryota</taxon>
        <taxon>Sar</taxon>
        <taxon>Alveolata</taxon>
        <taxon>Ciliophora</taxon>
        <taxon>Intramacronucleata</taxon>
        <taxon>Oligohymenophorea</taxon>
        <taxon>Peniculida</taxon>
        <taxon>Parameciidae</taxon>
        <taxon>Paramecium</taxon>
    </lineage>
</organism>
<dbReference type="AlphaFoldDB" id="A0A8S1W887"/>